<dbReference type="PROSITE" id="PS51831">
    <property type="entry name" value="HD"/>
    <property type="match status" value="2"/>
</dbReference>
<dbReference type="EMBL" id="QBIY01011923">
    <property type="protein sequence ID" value="RXN27969.1"/>
    <property type="molecule type" value="Genomic_DNA"/>
</dbReference>
<dbReference type="STRING" id="84645.A0A498N104"/>
<feature type="coiled-coil region" evidence="2">
    <location>
        <begin position="1356"/>
        <end position="1414"/>
    </location>
</feature>
<evidence type="ECO:0000313" key="4">
    <source>
        <dbReference type="EMBL" id="RXN27969.1"/>
    </source>
</evidence>
<dbReference type="InterPro" id="IPR006674">
    <property type="entry name" value="HD_domain"/>
</dbReference>
<protein>
    <submittedName>
        <fullName evidence="4">Deoxynucleoside triphosphate triphosphohydrolase SAMHD1-like protein</fullName>
    </submittedName>
</protein>
<dbReference type="InterPro" id="IPR050135">
    <property type="entry name" value="dGTPase-like"/>
</dbReference>
<reference evidence="4 5" key="1">
    <citation type="submission" date="2018-03" db="EMBL/GenBank/DDBJ databases">
        <title>Draft genome sequence of Rohu Carp (Labeo rohita).</title>
        <authorList>
            <person name="Das P."/>
            <person name="Kushwaha B."/>
            <person name="Joshi C.G."/>
            <person name="Kumar D."/>
            <person name="Nagpure N.S."/>
            <person name="Sahoo L."/>
            <person name="Das S.P."/>
            <person name="Bit A."/>
            <person name="Patnaik S."/>
            <person name="Meher P.K."/>
            <person name="Jayasankar P."/>
            <person name="Koringa P.G."/>
            <person name="Patel N.V."/>
            <person name="Hinsu A.T."/>
            <person name="Kumar R."/>
            <person name="Pandey M."/>
            <person name="Agarwal S."/>
            <person name="Srivastava S."/>
            <person name="Singh M."/>
            <person name="Iquebal M.A."/>
            <person name="Jaiswal S."/>
            <person name="Angadi U.B."/>
            <person name="Kumar N."/>
            <person name="Raza M."/>
            <person name="Shah T.M."/>
            <person name="Rai A."/>
            <person name="Jena J.K."/>
        </authorList>
    </citation>
    <scope>NUCLEOTIDE SEQUENCE [LARGE SCALE GENOMIC DNA]</scope>
    <source>
        <strain evidence="4">DASCIFA01</strain>
        <tissue evidence="4">Testis</tissue>
    </source>
</reference>
<feature type="domain" description="HD" evidence="3">
    <location>
        <begin position="962"/>
        <end position="1110"/>
    </location>
</feature>
<dbReference type="GO" id="GO:0051607">
    <property type="term" value="P:defense response to virus"/>
    <property type="evidence" value="ECO:0007669"/>
    <property type="project" value="TreeGrafter"/>
</dbReference>
<dbReference type="SMART" id="SM00471">
    <property type="entry name" value="HDc"/>
    <property type="match status" value="3"/>
</dbReference>
<comment type="similarity">
    <text evidence="1">Belongs to the SAMHD1 family.</text>
</comment>
<evidence type="ECO:0000256" key="2">
    <source>
        <dbReference type="SAM" id="Coils"/>
    </source>
</evidence>
<dbReference type="Proteomes" id="UP000290572">
    <property type="component" value="Unassembled WGS sequence"/>
</dbReference>
<name>A0A498N104_LABRO</name>
<feature type="domain" description="HD" evidence="3">
    <location>
        <begin position="537"/>
        <end position="696"/>
    </location>
</feature>
<proteinExistence type="inferred from homology"/>
<keyword evidence="4" id="KW-0378">Hydrolase</keyword>
<dbReference type="Pfam" id="PF01966">
    <property type="entry name" value="HD"/>
    <property type="match status" value="2"/>
</dbReference>
<organism evidence="4 5">
    <name type="scientific">Labeo rohita</name>
    <name type="common">Indian major carp</name>
    <name type="synonym">Cyprinus rohita</name>
    <dbReference type="NCBI Taxonomy" id="84645"/>
    <lineage>
        <taxon>Eukaryota</taxon>
        <taxon>Metazoa</taxon>
        <taxon>Chordata</taxon>
        <taxon>Craniata</taxon>
        <taxon>Vertebrata</taxon>
        <taxon>Euteleostomi</taxon>
        <taxon>Actinopterygii</taxon>
        <taxon>Neopterygii</taxon>
        <taxon>Teleostei</taxon>
        <taxon>Ostariophysi</taxon>
        <taxon>Cypriniformes</taxon>
        <taxon>Cyprinidae</taxon>
        <taxon>Labeoninae</taxon>
        <taxon>Labeonini</taxon>
        <taxon>Labeo</taxon>
    </lineage>
</organism>
<dbReference type="GO" id="GO:0008832">
    <property type="term" value="F:dGTPase activity"/>
    <property type="evidence" value="ECO:0007669"/>
    <property type="project" value="TreeGrafter"/>
</dbReference>
<sequence>MYIVTMTWKAVVSPLILASSSFPTREHHQILKKKRRCLDMKTQKTIFNDPIHGHMELHPLLVKIIDTPQFQRLRRIKQLGGAYLVYPGASHNRFEHSLGSLVCVTTWHEQMSVLMFDDIVKSLKAENEDVLKEHGLDDKDVTFIKELIEGAKTSEWRYEGRDEEKSFLYEVVANKQNSIDVDKWDYFARDCHHLGIRNSFDHQCLLKFARVCEVNGRKHICFRDKISDTLMFVCLTGADNVYDMFRTRYTLHRQAYQHKIANSIKKPDLKFSISLAEALIRADCNLHEGKPEDMLKISEAIKTADDYSKLTDEIFEQISSSTADNLKEARDILNKIVRRKLPKFDGEARLTEKNKSKEELTKTWKAAVERYKATDPTVSLNAEDFSVYVVDLDHGMKDRNPIEYVYFYSKRKPNEASAIKDYQEELTETWKAAVEKYKPTDPTVSLNAEDFSVYVVDLDHGMKDKNPIEYVYFYSKRKPNEASAIKNYQIFNDPIHGHMEMHPLLVKIIDTPQFQRLRCIKQLGGTYLVYPGASHNRFEHSLGVAYLAGRLVKVLNANQPELKITKQDFLCVQIAGLCHDLGHGPFSHVFDGLVIPEAKKTKQLRGLPDDIPEKWKHEQMSVLMFDDIVKSLKAENEDVLKEHGLDDKDVTFIKELIEGAKTSEWTFKGRDKEKSFLYEIVANKQNGIDVDKWDYFARDCHHLGIRNSFDHQRLLKFARVCKVNGRNHICFRDKEADNVYDMFRTRYTLHRQAYQHKICNIIEDMHAEALLLADRDLHQGKPKDMLKISEAIKTADDYSKLTDEIFEQISSSTAENLKKSRNILDKIVRRKLPKFVGEAHLSEKNTSKEELTETWKAAVKKYKPTDPTVSLTAEDLPVYVVDLDHGMKDKNPIEYVYFYSKRKPNEASAIKDYQIFNDPIHGQIELHPLLVKMIDTPQFQRLRFIKQLGTKYLVYPGATHTRFEHSLGVAYLAGCLLKTLHENQPELNITKQDFLCVQIAALCHDMGHGPFSHLFDGMFIPEVQPDEHWEHEKASVDMFRCMKRRNGLDKEMEFYGLNLPEDIIFIEELILKGQKDGEWAMKGRTEDKSFLYEIVANKLNGIDVDKWDYLVRDCYYLGIPCGFDHQRLLKSARVCNVNGRKHICFRDKVADNIYGMFHTRYTLHRQALQHKIGYIIDVKVKDALVKADEKLKISEAKDDMLEYTKLTDHIFDQILNQSDLNPDPNESRGILQDIVNRRLPKFVGEARLKEDVLKVLDMGFGEVGNEPIDNVHFYSKNDLQTAFKMEKYQIFNDPIYGQIELPHLLVKIIDTPEFQRLRHIKQLGGAYLVYPGATHTRFEHSLGMAHLAGSLLKVLREKQDKYIKKIEKDVKKLEKEEEKLKKKHEELKKKQEELKKKQDELKEEEELITEKDMLRVQIAALCYNLALLEAKDTLEISPISGFLSPDVIRQKIENIASSQSRKRKMPSSEDEKTAKFIKLTDHIFEKILYSTDDELKDARKELEDVVMRRLPKCVGETRLKETEEKDKKAFQVIQLDYNKEAENPINSVYFYRKRKHTKGCKIKKYEVSSLLPKKYTELVGRVYYTKNSDEEEKNAKECFKWWRLGMCQ</sequence>
<dbReference type="InterPro" id="IPR003607">
    <property type="entry name" value="HD/PDEase_dom"/>
</dbReference>
<dbReference type="CDD" id="cd00077">
    <property type="entry name" value="HDc"/>
    <property type="match status" value="2"/>
</dbReference>
<dbReference type="GO" id="GO:0005634">
    <property type="term" value="C:nucleus"/>
    <property type="evidence" value="ECO:0007669"/>
    <property type="project" value="TreeGrafter"/>
</dbReference>
<dbReference type="Gene3D" id="1.10.3210.10">
    <property type="entry name" value="Hypothetical protein af1432"/>
    <property type="match status" value="5"/>
</dbReference>
<evidence type="ECO:0000313" key="5">
    <source>
        <dbReference type="Proteomes" id="UP000290572"/>
    </source>
</evidence>
<dbReference type="GO" id="GO:0045088">
    <property type="term" value="P:regulation of innate immune response"/>
    <property type="evidence" value="ECO:0007669"/>
    <property type="project" value="TreeGrafter"/>
</dbReference>
<dbReference type="SUPFAM" id="SSF109604">
    <property type="entry name" value="HD-domain/PDEase-like"/>
    <property type="match status" value="5"/>
</dbReference>
<dbReference type="PANTHER" id="PTHR11373">
    <property type="entry name" value="DEOXYNUCLEOSIDE TRIPHOSPHATE TRIPHOSPHOHYDROLASE"/>
    <property type="match status" value="1"/>
</dbReference>
<keyword evidence="5" id="KW-1185">Reference proteome</keyword>
<dbReference type="Gene3D" id="3.30.70.2760">
    <property type="match status" value="4"/>
</dbReference>
<evidence type="ECO:0000259" key="3">
    <source>
        <dbReference type="PROSITE" id="PS51831"/>
    </source>
</evidence>
<comment type="caution">
    <text evidence="4">The sequence shown here is derived from an EMBL/GenBank/DDBJ whole genome shotgun (WGS) entry which is preliminary data.</text>
</comment>
<accession>A0A498N104</accession>
<dbReference type="GO" id="GO:0006203">
    <property type="term" value="P:dGTP catabolic process"/>
    <property type="evidence" value="ECO:0007669"/>
    <property type="project" value="TreeGrafter"/>
</dbReference>
<keyword evidence="2" id="KW-0175">Coiled coil</keyword>
<dbReference type="PANTHER" id="PTHR11373:SF4">
    <property type="entry name" value="DEOXYNUCLEOSIDE TRIPHOSPHATE TRIPHOSPHOHYDROLASE SAMHD1"/>
    <property type="match status" value="1"/>
</dbReference>
<evidence type="ECO:0000256" key="1">
    <source>
        <dbReference type="ARBA" id="ARBA00005776"/>
    </source>
</evidence>
<gene>
    <name evidence="4" type="ORF">ROHU_005377</name>
</gene>